<name>A0ABU7HTE9_9PSED</name>
<dbReference type="Gene3D" id="3.40.50.300">
    <property type="entry name" value="P-loop containing nucleotide triphosphate hydrolases"/>
    <property type="match status" value="1"/>
</dbReference>
<evidence type="ECO:0000259" key="3">
    <source>
        <dbReference type="PROSITE" id="PS51755"/>
    </source>
</evidence>
<dbReference type="InterPro" id="IPR036388">
    <property type="entry name" value="WH-like_DNA-bd_sf"/>
</dbReference>
<dbReference type="PANTHER" id="PTHR47691">
    <property type="entry name" value="REGULATOR-RELATED"/>
    <property type="match status" value="1"/>
</dbReference>
<evidence type="ECO:0000313" key="4">
    <source>
        <dbReference type="EMBL" id="MEE1934819.1"/>
    </source>
</evidence>
<dbReference type="Proteomes" id="UP001335100">
    <property type="component" value="Unassembled WGS sequence"/>
</dbReference>
<sequence>MTQEVEGLGALASISNSEAVLHFGRFALHANQRQLLAGDEPLRVGGRALDILQVLLEQPGSVVDKQTLIARTWPDSVVEEINLRVHIAALRRTLGDGFIDHVPGQGYRFVAPVRREGQGAAHNLPSRLTRLIGRDDELSVLGKLLAQRRLVTLGGPVGVGKSALALEAAQAQMQRWRDGVWLIDFAQAQCPREAVATLLREKGLDPSEDCPLGGLPGYLLERHLLLVLDHCEAMSQGSRRLAEALLALAPGVTILAVSREPLRIRGETLLSLLPLAVPPSSDGHSVEQFMSYAAVRLFVSCAQARQADFCLRPQDLKPLWEICRRLDGLPLALELAAAQIDVLALVGLHAQLNQGLQVLNRGRRTAQARHQSLRAALDWSFQQLSATEQQVLRRLAQLGRAFSLEQAVAHVAGADIGPLRAVRAVEQLAAKSLLTVHEAPLTYRVLNSTRWYVQQDAQTA</sequence>
<dbReference type="SMART" id="SM00862">
    <property type="entry name" value="Trans_reg_C"/>
    <property type="match status" value="1"/>
</dbReference>
<keyword evidence="1 2" id="KW-0238">DNA-binding</keyword>
<dbReference type="PANTHER" id="PTHR47691:SF3">
    <property type="entry name" value="HTH-TYPE TRANSCRIPTIONAL REGULATOR RV0890C-RELATED"/>
    <property type="match status" value="1"/>
</dbReference>
<evidence type="ECO:0000256" key="1">
    <source>
        <dbReference type="ARBA" id="ARBA00023125"/>
    </source>
</evidence>
<protein>
    <submittedName>
        <fullName evidence="4">Winged helix-turn-helix domain-containing protein</fullName>
    </submittedName>
</protein>
<dbReference type="SUPFAM" id="SSF52540">
    <property type="entry name" value="P-loop containing nucleoside triphosphate hydrolases"/>
    <property type="match status" value="1"/>
</dbReference>
<dbReference type="RefSeq" id="WP_330075582.1">
    <property type="nucleotide sequence ID" value="NZ_JAZDQJ010000018.1"/>
</dbReference>
<reference evidence="4 5" key="1">
    <citation type="submission" date="2024-01" db="EMBL/GenBank/DDBJ databases">
        <title>Unpublished Manusciprt.</title>
        <authorList>
            <person name="Duman M."/>
            <person name="Valdes E.G."/>
            <person name="Ajmi N."/>
            <person name="Altun S."/>
            <person name="Saticioglu I.B."/>
        </authorList>
    </citation>
    <scope>NUCLEOTIDE SEQUENCE [LARGE SCALE GENOMIC DNA]</scope>
    <source>
        <strain evidence="4 5">148P</strain>
    </source>
</reference>
<accession>A0ABU7HTE9</accession>
<gene>
    <name evidence="4" type="ORF">V0R50_16440</name>
</gene>
<dbReference type="SUPFAM" id="SSF46894">
    <property type="entry name" value="C-terminal effector domain of the bipartite response regulators"/>
    <property type="match status" value="1"/>
</dbReference>
<feature type="DNA-binding region" description="OmpR/PhoB-type" evidence="2">
    <location>
        <begin position="18"/>
        <end position="111"/>
    </location>
</feature>
<feature type="domain" description="OmpR/PhoB-type" evidence="3">
    <location>
        <begin position="18"/>
        <end position="111"/>
    </location>
</feature>
<dbReference type="InterPro" id="IPR016032">
    <property type="entry name" value="Sig_transdc_resp-reg_C-effctor"/>
</dbReference>
<keyword evidence="5" id="KW-1185">Reference proteome</keyword>
<comment type="caution">
    <text evidence="4">The sequence shown here is derived from an EMBL/GenBank/DDBJ whole genome shotgun (WGS) entry which is preliminary data.</text>
</comment>
<dbReference type="PRINTS" id="PR00364">
    <property type="entry name" value="DISEASERSIST"/>
</dbReference>
<evidence type="ECO:0000256" key="2">
    <source>
        <dbReference type="PROSITE-ProRule" id="PRU01091"/>
    </source>
</evidence>
<evidence type="ECO:0000313" key="5">
    <source>
        <dbReference type="Proteomes" id="UP001335100"/>
    </source>
</evidence>
<organism evidence="4 5">
    <name type="scientific">Pseudomonas ulcerans</name>
    <dbReference type="NCBI Taxonomy" id="3115852"/>
    <lineage>
        <taxon>Bacteria</taxon>
        <taxon>Pseudomonadati</taxon>
        <taxon>Pseudomonadota</taxon>
        <taxon>Gammaproteobacteria</taxon>
        <taxon>Pseudomonadales</taxon>
        <taxon>Pseudomonadaceae</taxon>
        <taxon>Pseudomonas</taxon>
    </lineage>
</organism>
<dbReference type="InterPro" id="IPR001867">
    <property type="entry name" value="OmpR/PhoB-type_DNA-bd"/>
</dbReference>
<dbReference type="PROSITE" id="PS51755">
    <property type="entry name" value="OMPR_PHOB"/>
    <property type="match status" value="1"/>
</dbReference>
<dbReference type="InterPro" id="IPR027417">
    <property type="entry name" value="P-loop_NTPase"/>
</dbReference>
<dbReference type="EMBL" id="JAZDQJ010000018">
    <property type="protein sequence ID" value="MEE1934819.1"/>
    <property type="molecule type" value="Genomic_DNA"/>
</dbReference>
<proteinExistence type="predicted"/>
<dbReference type="Pfam" id="PF00486">
    <property type="entry name" value="Trans_reg_C"/>
    <property type="match status" value="1"/>
</dbReference>
<dbReference type="CDD" id="cd00383">
    <property type="entry name" value="trans_reg_C"/>
    <property type="match status" value="1"/>
</dbReference>
<dbReference type="Gene3D" id="1.10.10.10">
    <property type="entry name" value="Winged helix-like DNA-binding domain superfamily/Winged helix DNA-binding domain"/>
    <property type="match status" value="1"/>
</dbReference>